<feature type="domain" description="HTH crp-type" evidence="4">
    <location>
        <begin position="145"/>
        <end position="219"/>
    </location>
</feature>
<dbReference type="InterPro" id="IPR018490">
    <property type="entry name" value="cNMP-bd_dom_sf"/>
</dbReference>
<protein>
    <recommendedName>
        <fullName evidence="4">HTH crp-type domain-containing protein</fullName>
    </recommendedName>
</protein>
<name>A0A0B4CSN0_9CAUL</name>
<dbReference type="AlphaFoldDB" id="A0A0B4CSN0"/>
<dbReference type="InterPro" id="IPR050397">
    <property type="entry name" value="Env_Response_Regulators"/>
</dbReference>
<dbReference type="STRING" id="172043.RM53_15465"/>
<comment type="caution">
    <text evidence="5">The sequence shown here is derived from an EMBL/GenBank/DDBJ whole genome shotgun (WGS) entry which is preliminary data.</text>
</comment>
<keyword evidence="1" id="KW-0805">Transcription regulation</keyword>
<organism evidence="5 6">
    <name type="scientific">Brevundimonas nasdae</name>
    <dbReference type="NCBI Taxonomy" id="172043"/>
    <lineage>
        <taxon>Bacteria</taxon>
        <taxon>Pseudomonadati</taxon>
        <taxon>Pseudomonadota</taxon>
        <taxon>Alphaproteobacteria</taxon>
        <taxon>Caulobacterales</taxon>
        <taxon>Caulobacteraceae</taxon>
        <taxon>Brevundimonas</taxon>
    </lineage>
</organism>
<dbReference type="InterPro" id="IPR000595">
    <property type="entry name" value="cNMP-bd_dom"/>
</dbReference>
<dbReference type="Gene3D" id="1.10.10.10">
    <property type="entry name" value="Winged helix-like DNA-binding domain superfamily/Winged helix DNA-binding domain"/>
    <property type="match status" value="1"/>
</dbReference>
<evidence type="ECO:0000313" key="5">
    <source>
        <dbReference type="EMBL" id="KIC55170.1"/>
    </source>
</evidence>
<dbReference type="GO" id="GO:0005829">
    <property type="term" value="C:cytosol"/>
    <property type="evidence" value="ECO:0007669"/>
    <property type="project" value="TreeGrafter"/>
</dbReference>
<proteinExistence type="predicted"/>
<dbReference type="InterPro" id="IPR014710">
    <property type="entry name" value="RmlC-like_jellyroll"/>
</dbReference>
<dbReference type="PANTHER" id="PTHR24567:SF68">
    <property type="entry name" value="DNA-BINDING TRANSCRIPTIONAL DUAL REGULATOR CRP"/>
    <property type="match status" value="1"/>
</dbReference>
<accession>A0A0B4CSN0</accession>
<dbReference type="RefSeq" id="WP_039248343.1">
    <property type="nucleotide sequence ID" value="NZ_JWSY01000036.1"/>
</dbReference>
<dbReference type="SUPFAM" id="SSF46785">
    <property type="entry name" value="Winged helix' DNA-binding domain"/>
    <property type="match status" value="1"/>
</dbReference>
<dbReference type="Pfam" id="PF13545">
    <property type="entry name" value="HTH_Crp_2"/>
    <property type="match status" value="1"/>
</dbReference>
<dbReference type="Pfam" id="PF00027">
    <property type="entry name" value="cNMP_binding"/>
    <property type="match status" value="1"/>
</dbReference>
<evidence type="ECO:0000256" key="2">
    <source>
        <dbReference type="ARBA" id="ARBA00023125"/>
    </source>
</evidence>
<dbReference type="SMART" id="SM00419">
    <property type="entry name" value="HTH_CRP"/>
    <property type="match status" value="1"/>
</dbReference>
<reference evidence="5 6" key="1">
    <citation type="submission" date="2014-12" db="EMBL/GenBank/DDBJ databases">
        <title>Genome sequencing of Brevundimonas nasdae TPW30.</title>
        <authorList>
            <person name="Tan P.W."/>
            <person name="Chan K.-G."/>
        </authorList>
    </citation>
    <scope>NUCLEOTIDE SEQUENCE [LARGE SCALE GENOMIC DNA]</scope>
    <source>
        <strain evidence="5 6">TPW30</strain>
    </source>
</reference>
<evidence type="ECO:0000259" key="4">
    <source>
        <dbReference type="PROSITE" id="PS51063"/>
    </source>
</evidence>
<dbReference type="PANTHER" id="PTHR24567">
    <property type="entry name" value="CRP FAMILY TRANSCRIPTIONAL REGULATORY PROTEIN"/>
    <property type="match status" value="1"/>
</dbReference>
<evidence type="ECO:0000256" key="1">
    <source>
        <dbReference type="ARBA" id="ARBA00023015"/>
    </source>
</evidence>
<dbReference type="SUPFAM" id="SSF51206">
    <property type="entry name" value="cAMP-binding domain-like"/>
    <property type="match status" value="1"/>
</dbReference>
<dbReference type="InterPro" id="IPR036388">
    <property type="entry name" value="WH-like_DNA-bd_sf"/>
</dbReference>
<keyword evidence="3" id="KW-0804">Transcription</keyword>
<gene>
    <name evidence="5" type="ORF">RM53_15465</name>
</gene>
<sequence>MHDRLAIMLDRLEGASADDRGVFAALISETRVISAGQVLVEEGSRPQVSMILLEGFVGRVSILSEGGRQISGLHVPADFVDLHSLLLKKMDHSLVALTNVAVAAVSHADLRRVCETRPRLMRALWRETLVDGAIHREWLSALGRRLAAERLALLFCEIYVRLNAVGLADNYRFDLPLTQSDVADMVGITPVHVNRSLKALRQQGVVEWRGGTAIINDWRNLARFAQFDPTYLEARLTADQV</sequence>
<dbReference type="InterPro" id="IPR012318">
    <property type="entry name" value="HTH_CRP"/>
</dbReference>
<dbReference type="Proteomes" id="UP000031166">
    <property type="component" value="Unassembled WGS sequence"/>
</dbReference>
<evidence type="ECO:0000313" key="6">
    <source>
        <dbReference type="Proteomes" id="UP000031166"/>
    </source>
</evidence>
<dbReference type="GO" id="GO:0003677">
    <property type="term" value="F:DNA binding"/>
    <property type="evidence" value="ECO:0007669"/>
    <property type="project" value="UniProtKB-KW"/>
</dbReference>
<dbReference type="Gene3D" id="2.60.120.10">
    <property type="entry name" value="Jelly Rolls"/>
    <property type="match status" value="1"/>
</dbReference>
<evidence type="ECO:0000256" key="3">
    <source>
        <dbReference type="ARBA" id="ARBA00023163"/>
    </source>
</evidence>
<dbReference type="EMBL" id="JWSY01000036">
    <property type="protein sequence ID" value="KIC55170.1"/>
    <property type="molecule type" value="Genomic_DNA"/>
</dbReference>
<dbReference type="InterPro" id="IPR036390">
    <property type="entry name" value="WH_DNA-bd_sf"/>
</dbReference>
<keyword evidence="2" id="KW-0238">DNA-binding</keyword>
<dbReference type="PROSITE" id="PS51063">
    <property type="entry name" value="HTH_CRP_2"/>
    <property type="match status" value="1"/>
</dbReference>
<dbReference type="CDD" id="cd00038">
    <property type="entry name" value="CAP_ED"/>
    <property type="match status" value="1"/>
</dbReference>
<dbReference type="GO" id="GO:0003700">
    <property type="term" value="F:DNA-binding transcription factor activity"/>
    <property type="evidence" value="ECO:0007669"/>
    <property type="project" value="TreeGrafter"/>
</dbReference>